<dbReference type="Gene3D" id="6.10.140.2220">
    <property type="match status" value="1"/>
</dbReference>
<feature type="region of interest" description="Disordered" evidence="5">
    <location>
        <begin position="1"/>
        <end position="112"/>
    </location>
</feature>
<dbReference type="SUPFAM" id="SSF81901">
    <property type="entry name" value="HCP-like"/>
    <property type="match status" value="1"/>
</dbReference>
<evidence type="ECO:0000313" key="9">
    <source>
        <dbReference type="Proteomes" id="UP000266841"/>
    </source>
</evidence>
<keyword evidence="9" id="KW-1185">Reference proteome</keyword>
<dbReference type="EMBL" id="AGNL01016497">
    <property type="protein sequence ID" value="EJK65055.1"/>
    <property type="molecule type" value="Genomic_DNA"/>
</dbReference>
<protein>
    <recommendedName>
        <fullName evidence="10">MYND-type domain-containing protein</fullName>
    </recommendedName>
</protein>
<evidence type="ECO:0000313" key="8">
    <source>
        <dbReference type="EMBL" id="EJK65055.1"/>
    </source>
</evidence>
<accession>K0SI52</accession>
<dbReference type="InterPro" id="IPR011990">
    <property type="entry name" value="TPR-like_helical_dom_sf"/>
</dbReference>
<evidence type="ECO:0008006" key="10">
    <source>
        <dbReference type="Google" id="ProtNLM"/>
    </source>
</evidence>
<dbReference type="PROSITE" id="PS50865">
    <property type="entry name" value="ZF_MYND_2"/>
    <property type="match status" value="1"/>
</dbReference>
<feature type="compositionally biased region" description="Basic and acidic residues" evidence="5">
    <location>
        <begin position="81"/>
        <end position="93"/>
    </location>
</feature>
<keyword evidence="3" id="KW-0862">Zinc</keyword>
<dbReference type="OrthoDB" id="236731at2759"/>
<evidence type="ECO:0000256" key="5">
    <source>
        <dbReference type="SAM" id="MobiDB-lite"/>
    </source>
</evidence>
<evidence type="ECO:0000259" key="6">
    <source>
        <dbReference type="PROSITE" id="PS50089"/>
    </source>
</evidence>
<evidence type="ECO:0000256" key="2">
    <source>
        <dbReference type="ARBA" id="ARBA00022771"/>
    </source>
</evidence>
<dbReference type="GO" id="GO:0008270">
    <property type="term" value="F:zinc ion binding"/>
    <property type="evidence" value="ECO:0007669"/>
    <property type="project" value="UniProtKB-KW"/>
</dbReference>
<dbReference type="InterPro" id="IPR001841">
    <property type="entry name" value="Znf_RING"/>
</dbReference>
<dbReference type="SMART" id="SM00671">
    <property type="entry name" value="SEL1"/>
    <property type="match status" value="2"/>
</dbReference>
<evidence type="ECO:0000256" key="1">
    <source>
        <dbReference type="ARBA" id="ARBA00022723"/>
    </source>
</evidence>
<evidence type="ECO:0000256" key="4">
    <source>
        <dbReference type="PROSITE-ProRule" id="PRU00134"/>
    </source>
</evidence>
<proteinExistence type="predicted"/>
<dbReference type="AlphaFoldDB" id="K0SI52"/>
<keyword evidence="2 4" id="KW-0863">Zinc-finger</keyword>
<dbReference type="Pfam" id="PF08238">
    <property type="entry name" value="Sel1"/>
    <property type="match status" value="2"/>
</dbReference>
<dbReference type="SUPFAM" id="SSF144232">
    <property type="entry name" value="HIT/MYND zinc finger-like"/>
    <property type="match status" value="1"/>
</dbReference>
<comment type="caution">
    <text evidence="8">The sequence shown here is derived from an EMBL/GenBank/DDBJ whole genome shotgun (WGS) entry which is preliminary data.</text>
</comment>
<dbReference type="PANTHER" id="PTHR43628">
    <property type="entry name" value="ACTIVATOR OF C KINASE PROTEIN 1-RELATED"/>
    <property type="match status" value="1"/>
</dbReference>
<dbReference type="PROSITE" id="PS01360">
    <property type="entry name" value="ZF_MYND_1"/>
    <property type="match status" value="1"/>
</dbReference>
<gene>
    <name evidence="8" type="ORF">THAOC_14145</name>
</gene>
<name>K0SI52_THAOC</name>
<dbReference type="InterPro" id="IPR052945">
    <property type="entry name" value="Mitotic_Regulator"/>
</dbReference>
<evidence type="ECO:0000259" key="7">
    <source>
        <dbReference type="PROSITE" id="PS50865"/>
    </source>
</evidence>
<dbReference type="InterPro" id="IPR006597">
    <property type="entry name" value="Sel1-like"/>
</dbReference>
<dbReference type="Proteomes" id="UP000266841">
    <property type="component" value="Unassembled WGS sequence"/>
</dbReference>
<organism evidence="8 9">
    <name type="scientific">Thalassiosira oceanica</name>
    <name type="common">Marine diatom</name>
    <dbReference type="NCBI Taxonomy" id="159749"/>
    <lineage>
        <taxon>Eukaryota</taxon>
        <taxon>Sar</taxon>
        <taxon>Stramenopiles</taxon>
        <taxon>Ochrophyta</taxon>
        <taxon>Bacillariophyta</taxon>
        <taxon>Coscinodiscophyceae</taxon>
        <taxon>Thalassiosirophycidae</taxon>
        <taxon>Thalassiosirales</taxon>
        <taxon>Thalassiosiraceae</taxon>
        <taxon>Thalassiosira</taxon>
    </lineage>
</organism>
<dbReference type="PANTHER" id="PTHR43628:SF1">
    <property type="entry name" value="CHITIN SYNTHASE REGULATORY FACTOR 2-RELATED"/>
    <property type="match status" value="1"/>
</dbReference>
<evidence type="ECO:0000256" key="3">
    <source>
        <dbReference type="ARBA" id="ARBA00022833"/>
    </source>
</evidence>
<dbReference type="PROSITE" id="PS50089">
    <property type="entry name" value="ZF_RING_2"/>
    <property type="match status" value="1"/>
</dbReference>
<dbReference type="Pfam" id="PF01753">
    <property type="entry name" value="zf-MYND"/>
    <property type="match status" value="1"/>
</dbReference>
<sequence>MDRKSANDIGRSSAASACPPQRRGLGAPAKNTNFDSKTWQDTRTRTLPQHDSPRGGGGTPRPENEREGNQPVQTRYVTGGRKGEGRGRKKGVDSVKAGVVPPRPPLSPTYEPAHSLPTHGGARMSCCTPTAAVIAPETCANCGKEGTDIVKLKNCTACFLVKYCGVDCQKSHRKLHKRACKKRAAELKDEELYAQGHERPESDFCPLCLLAIPFPMNVHSMFYSCCSKLVCNGCAYATHVRRQGDSNSCPFCRAPSPENDEEGLKRTQRRVAAKDPEAMVFLGNLYKNGSCGLEKNVPRAMKLWTEAAELGSTTAHADMGIAYYNGWGVAQDKAKGMCCWESAAMQGHATTRHTLGIFEFDGGNYDRAVRHLVISAKMGLKESLNEIKELFVNGHIAKAQFAEGLKGYQDAVEEMKSSDREVAATLGLNKNNID</sequence>
<feature type="domain" description="MYND-type" evidence="7">
    <location>
        <begin position="139"/>
        <end position="180"/>
    </location>
</feature>
<feature type="domain" description="RING-type" evidence="6">
    <location>
        <begin position="205"/>
        <end position="253"/>
    </location>
</feature>
<reference evidence="8 9" key="1">
    <citation type="journal article" date="2012" name="Genome Biol.">
        <title>Genome and low-iron response of an oceanic diatom adapted to chronic iron limitation.</title>
        <authorList>
            <person name="Lommer M."/>
            <person name="Specht M."/>
            <person name="Roy A.S."/>
            <person name="Kraemer L."/>
            <person name="Andreson R."/>
            <person name="Gutowska M.A."/>
            <person name="Wolf J."/>
            <person name="Bergner S.V."/>
            <person name="Schilhabel M.B."/>
            <person name="Klostermeier U.C."/>
            <person name="Beiko R.G."/>
            <person name="Rosenstiel P."/>
            <person name="Hippler M."/>
            <person name="Laroche J."/>
        </authorList>
    </citation>
    <scope>NUCLEOTIDE SEQUENCE [LARGE SCALE GENOMIC DNA]</scope>
    <source>
        <strain evidence="8 9">CCMP1005</strain>
    </source>
</reference>
<dbReference type="Gene3D" id="1.25.40.10">
    <property type="entry name" value="Tetratricopeptide repeat domain"/>
    <property type="match status" value="1"/>
</dbReference>
<dbReference type="InterPro" id="IPR002893">
    <property type="entry name" value="Znf_MYND"/>
</dbReference>
<keyword evidence="1" id="KW-0479">Metal-binding</keyword>